<keyword evidence="4 10" id="KW-0963">Cytoplasm</keyword>
<evidence type="ECO:0000256" key="7">
    <source>
        <dbReference type="ARBA" id="ARBA00022705"/>
    </source>
</evidence>
<gene>
    <name evidence="14" type="ORF">IAC56_05235</name>
</gene>
<dbReference type="PANTHER" id="PTHR30478:SF0">
    <property type="entry name" value="BETA SLIDING CLAMP"/>
    <property type="match status" value="1"/>
</dbReference>
<dbReference type="GO" id="GO:0006271">
    <property type="term" value="P:DNA strand elongation involved in DNA replication"/>
    <property type="evidence" value="ECO:0007669"/>
    <property type="project" value="TreeGrafter"/>
</dbReference>
<evidence type="ECO:0000256" key="5">
    <source>
        <dbReference type="ARBA" id="ARBA00022679"/>
    </source>
</evidence>
<dbReference type="Pfam" id="PF00712">
    <property type="entry name" value="DNA_pol3_beta"/>
    <property type="match status" value="1"/>
</dbReference>
<evidence type="ECO:0000256" key="1">
    <source>
        <dbReference type="ARBA" id="ARBA00004496"/>
    </source>
</evidence>
<feature type="domain" description="DNA polymerase III beta sliding clamp N-terminal" evidence="11">
    <location>
        <begin position="8"/>
        <end position="123"/>
    </location>
</feature>
<dbReference type="AlphaFoldDB" id="A0A9D1IHY9"/>
<dbReference type="NCBIfam" id="TIGR00663">
    <property type="entry name" value="dnan"/>
    <property type="match status" value="1"/>
</dbReference>
<sequence length="372" mass="41305">MLIIKSPREAFATPVQAVSGIVGKQRQTLPILSNILISKVGTRVDFTATDLDIEIKTFADIGAEGPDVSVTVDAAKLQSLISALNHGSEVTLSQPNQSDPTVELKQGKSTFRLNTLPADEFPNRPEAQFTQSFSIAANQLRHLLQLVHFSMAQQDIRYFLNGMLLSIQGDVIRVVTTDGHRLAYCEGKLEAPLAQNVQCIVPRRTVMEMLRLIPDNEDPITIAISEAEIRISWGNITLSSKLVEGKFPDYNRVIPVNNTNIFVIKRDTLLGALKRTAILANAKLRGVKWELKNNTLTVQSTNSDQEEAKDVLDIDYNGIDIEIGFNLLYLQDVLNNLRSEEVQFALHSNTGAMLVTMPDNSSFKYVVMPMRT</sequence>
<dbReference type="Gene3D" id="3.70.10.10">
    <property type="match status" value="1"/>
</dbReference>
<evidence type="ECO:0000256" key="4">
    <source>
        <dbReference type="ARBA" id="ARBA00022490"/>
    </source>
</evidence>
<evidence type="ECO:0000256" key="9">
    <source>
        <dbReference type="ARBA" id="ARBA00023125"/>
    </source>
</evidence>
<dbReference type="GO" id="GO:0003887">
    <property type="term" value="F:DNA-directed DNA polymerase activity"/>
    <property type="evidence" value="ECO:0007669"/>
    <property type="project" value="UniProtKB-UniRule"/>
</dbReference>
<evidence type="ECO:0000256" key="8">
    <source>
        <dbReference type="ARBA" id="ARBA00022932"/>
    </source>
</evidence>
<dbReference type="CDD" id="cd00140">
    <property type="entry name" value="beta_clamp"/>
    <property type="match status" value="1"/>
</dbReference>
<comment type="subcellular location">
    <subcellularLocation>
        <location evidence="1 10">Cytoplasm</location>
    </subcellularLocation>
</comment>
<dbReference type="Proteomes" id="UP000824083">
    <property type="component" value="Unassembled WGS sequence"/>
</dbReference>
<dbReference type="GO" id="GO:0005737">
    <property type="term" value="C:cytoplasm"/>
    <property type="evidence" value="ECO:0007669"/>
    <property type="project" value="UniProtKB-SubCell"/>
</dbReference>
<keyword evidence="9" id="KW-0238">DNA-binding</keyword>
<name>A0A9D1IHY9_9BURK</name>
<evidence type="ECO:0000256" key="2">
    <source>
        <dbReference type="ARBA" id="ARBA00010752"/>
    </source>
</evidence>
<dbReference type="Gene3D" id="3.10.150.10">
    <property type="entry name" value="DNA Polymerase III, subunit A, domain 2"/>
    <property type="match status" value="1"/>
</dbReference>
<evidence type="ECO:0000259" key="11">
    <source>
        <dbReference type="Pfam" id="PF00712"/>
    </source>
</evidence>
<keyword evidence="7 10" id="KW-0235">DNA replication</keyword>
<accession>A0A9D1IHY9</accession>
<keyword evidence="5 10" id="KW-0808">Transferase</keyword>
<comment type="similarity">
    <text evidence="2 10">Belongs to the beta sliding clamp family.</text>
</comment>
<comment type="subunit">
    <text evidence="10">Forms a ring-shaped head-to-tail homodimer around DNA.</text>
</comment>
<organism evidence="14 15">
    <name type="scientific">Candidatus Aphodousia faecigallinarum</name>
    <dbReference type="NCBI Taxonomy" id="2840677"/>
    <lineage>
        <taxon>Bacteria</taxon>
        <taxon>Pseudomonadati</taxon>
        <taxon>Pseudomonadota</taxon>
        <taxon>Betaproteobacteria</taxon>
        <taxon>Burkholderiales</taxon>
        <taxon>Sutterellaceae</taxon>
        <taxon>Sutterellaceae incertae sedis</taxon>
        <taxon>Candidatus Aphodousia</taxon>
    </lineage>
</organism>
<dbReference type="Pfam" id="PF02767">
    <property type="entry name" value="DNA_pol3_beta_2"/>
    <property type="match status" value="1"/>
</dbReference>
<evidence type="ECO:0000259" key="12">
    <source>
        <dbReference type="Pfam" id="PF02767"/>
    </source>
</evidence>
<feature type="domain" description="DNA polymerase III beta sliding clamp central" evidence="12">
    <location>
        <begin position="135"/>
        <end position="249"/>
    </location>
</feature>
<dbReference type="GO" id="GO:0009360">
    <property type="term" value="C:DNA polymerase III complex"/>
    <property type="evidence" value="ECO:0007669"/>
    <property type="project" value="InterPro"/>
</dbReference>
<evidence type="ECO:0000313" key="14">
    <source>
        <dbReference type="EMBL" id="HIU37658.1"/>
    </source>
</evidence>
<evidence type="ECO:0000313" key="15">
    <source>
        <dbReference type="Proteomes" id="UP000824083"/>
    </source>
</evidence>
<proteinExistence type="inferred from homology"/>
<dbReference type="InterPro" id="IPR022634">
    <property type="entry name" value="DNA_polIII_beta_N"/>
</dbReference>
<dbReference type="PANTHER" id="PTHR30478">
    <property type="entry name" value="DNA POLYMERASE III SUBUNIT BETA"/>
    <property type="match status" value="1"/>
</dbReference>
<reference evidence="14" key="1">
    <citation type="submission" date="2020-10" db="EMBL/GenBank/DDBJ databases">
        <authorList>
            <person name="Gilroy R."/>
        </authorList>
    </citation>
    <scope>NUCLEOTIDE SEQUENCE</scope>
    <source>
        <strain evidence="14">7463</strain>
    </source>
</reference>
<evidence type="ECO:0000256" key="6">
    <source>
        <dbReference type="ARBA" id="ARBA00022695"/>
    </source>
</evidence>
<dbReference type="EMBL" id="DVMY01000085">
    <property type="protein sequence ID" value="HIU37658.1"/>
    <property type="molecule type" value="Genomic_DNA"/>
</dbReference>
<dbReference type="Pfam" id="PF02768">
    <property type="entry name" value="DNA_pol3_beta_3"/>
    <property type="match status" value="1"/>
</dbReference>
<reference evidence="14" key="2">
    <citation type="journal article" date="2021" name="PeerJ">
        <title>Extensive microbial diversity within the chicken gut microbiome revealed by metagenomics and culture.</title>
        <authorList>
            <person name="Gilroy R."/>
            <person name="Ravi A."/>
            <person name="Getino M."/>
            <person name="Pursley I."/>
            <person name="Horton D.L."/>
            <person name="Alikhan N.F."/>
            <person name="Baker D."/>
            <person name="Gharbi K."/>
            <person name="Hall N."/>
            <person name="Watson M."/>
            <person name="Adriaenssens E.M."/>
            <person name="Foster-Nyarko E."/>
            <person name="Jarju S."/>
            <person name="Secka A."/>
            <person name="Antonio M."/>
            <person name="Oren A."/>
            <person name="Chaudhuri R.R."/>
            <person name="La Ragione R."/>
            <person name="Hildebrand F."/>
            <person name="Pallen M.J."/>
        </authorList>
    </citation>
    <scope>NUCLEOTIDE SEQUENCE</scope>
    <source>
        <strain evidence="14">7463</strain>
    </source>
</reference>
<protein>
    <recommendedName>
        <fullName evidence="3 10">Beta sliding clamp</fullName>
    </recommendedName>
</protein>
<evidence type="ECO:0000259" key="13">
    <source>
        <dbReference type="Pfam" id="PF02768"/>
    </source>
</evidence>
<evidence type="ECO:0000256" key="3">
    <source>
        <dbReference type="ARBA" id="ARBA00021035"/>
    </source>
</evidence>
<dbReference type="SMART" id="SM00480">
    <property type="entry name" value="POL3Bc"/>
    <property type="match status" value="1"/>
</dbReference>
<comment type="function">
    <text evidence="10">Confers DNA tethering and processivity to DNA polymerases and other proteins. Acts as a clamp, forming a ring around DNA (a reaction catalyzed by the clamp-loading complex) which diffuses in an ATP-independent manner freely and bidirectionally along dsDNA. Initially characterized for its ability to contact the catalytic subunit of DNA polymerase III (Pol III), a complex, multichain enzyme responsible for most of the replicative synthesis in bacteria; Pol III exhibits 3'-5' exonuclease proofreading activity. The beta chain is required for initiation of replication as well as for processivity of DNA replication.</text>
</comment>
<keyword evidence="6 10" id="KW-0548">Nucleotidyltransferase</keyword>
<dbReference type="InterPro" id="IPR046938">
    <property type="entry name" value="DNA_clamp_sf"/>
</dbReference>
<feature type="domain" description="DNA polymerase III beta sliding clamp C-terminal" evidence="13">
    <location>
        <begin position="252"/>
        <end position="371"/>
    </location>
</feature>
<keyword evidence="8 10" id="KW-0239">DNA-directed DNA polymerase</keyword>
<evidence type="ECO:0000256" key="10">
    <source>
        <dbReference type="PIRNR" id="PIRNR000804"/>
    </source>
</evidence>
<dbReference type="InterPro" id="IPR001001">
    <property type="entry name" value="DNA_polIII_beta"/>
</dbReference>
<dbReference type="GO" id="GO:0008408">
    <property type="term" value="F:3'-5' exonuclease activity"/>
    <property type="evidence" value="ECO:0007669"/>
    <property type="project" value="InterPro"/>
</dbReference>
<dbReference type="InterPro" id="IPR022637">
    <property type="entry name" value="DNA_polIII_beta_cen"/>
</dbReference>
<dbReference type="GO" id="GO:0003677">
    <property type="term" value="F:DNA binding"/>
    <property type="evidence" value="ECO:0007669"/>
    <property type="project" value="UniProtKB-UniRule"/>
</dbReference>
<dbReference type="PIRSF" id="PIRSF000804">
    <property type="entry name" value="DNA_pol_III_b"/>
    <property type="match status" value="1"/>
</dbReference>
<comment type="caution">
    <text evidence="14">The sequence shown here is derived from an EMBL/GenBank/DDBJ whole genome shotgun (WGS) entry which is preliminary data.</text>
</comment>
<dbReference type="InterPro" id="IPR022635">
    <property type="entry name" value="DNA_polIII_beta_C"/>
</dbReference>
<dbReference type="SUPFAM" id="SSF55979">
    <property type="entry name" value="DNA clamp"/>
    <property type="match status" value="3"/>
</dbReference>